<feature type="region of interest" description="Disordered" evidence="5">
    <location>
        <begin position="530"/>
        <end position="701"/>
    </location>
</feature>
<feature type="domain" description="Apple" evidence="8">
    <location>
        <begin position="358"/>
        <end position="402"/>
    </location>
</feature>
<evidence type="ECO:0000256" key="5">
    <source>
        <dbReference type="SAM" id="MobiDB-lite"/>
    </source>
</evidence>
<comment type="caution">
    <text evidence="9">The sequence shown here is derived from an EMBL/GenBank/DDBJ whole genome shotgun (WGS) entry which is preliminary data.</text>
</comment>
<organism evidence="9 10">
    <name type="scientific">Cryoendolithus antarcticus</name>
    <dbReference type="NCBI Taxonomy" id="1507870"/>
    <lineage>
        <taxon>Eukaryota</taxon>
        <taxon>Fungi</taxon>
        <taxon>Dikarya</taxon>
        <taxon>Ascomycota</taxon>
        <taxon>Pezizomycotina</taxon>
        <taxon>Dothideomycetes</taxon>
        <taxon>Dothideomycetidae</taxon>
        <taxon>Cladosporiales</taxon>
        <taxon>Cladosporiaceae</taxon>
        <taxon>Cryoendolithus</taxon>
    </lineage>
</organism>
<feature type="compositionally biased region" description="Pro residues" evidence="5">
    <location>
        <begin position="581"/>
        <end position="592"/>
    </location>
</feature>
<keyword evidence="4 6" id="KW-0472">Membrane</keyword>
<dbReference type="Gene3D" id="1.20.58.340">
    <property type="entry name" value="Magnesium transport protein CorA, transmembrane region"/>
    <property type="match status" value="1"/>
</dbReference>
<evidence type="ECO:0000313" key="9">
    <source>
        <dbReference type="EMBL" id="OQO01123.1"/>
    </source>
</evidence>
<dbReference type="GO" id="GO:0046873">
    <property type="term" value="F:metal ion transmembrane transporter activity"/>
    <property type="evidence" value="ECO:0007669"/>
    <property type="project" value="InterPro"/>
</dbReference>
<dbReference type="InterPro" id="IPR003609">
    <property type="entry name" value="Pan_app"/>
</dbReference>
<dbReference type="Proteomes" id="UP000192596">
    <property type="component" value="Unassembled WGS sequence"/>
</dbReference>
<feature type="compositionally biased region" description="Low complexity" evidence="5">
    <location>
        <begin position="654"/>
        <end position="672"/>
    </location>
</feature>
<feature type="signal peptide" evidence="7">
    <location>
        <begin position="1"/>
        <end position="21"/>
    </location>
</feature>
<dbReference type="Pfam" id="PF01544">
    <property type="entry name" value="CorA"/>
    <property type="match status" value="1"/>
</dbReference>
<feature type="domain" description="Apple" evidence="8">
    <location>
        <begin position="230"/>
        <end position="274"/>
    </location>
</feature>
<feature type="compositionally biased region" description="Low complexity" evidence="5">
    <location>
        <begin position="29"/>
        <end position="44"/>
    </location>
</feature>
<feature type="compositionally biased region" description="Polar residues" evidence="5">
    <location>
        <begin position="638"/>
        <end position="651"/>
    </location>
</feature>
<evidence type="ECO:0000256" key="2">
    <source>
        <dbReference type="ARBA" id="ARBA00022692"/>
    </source>
</evidence>
<accession>A0A1V8SPQ2</accession>
<name>A0A1V8SPQ2_9PEZI</name>
<evidence type="ECO:0000259" key="8">
    <source>
        <dbReference type="Pfam" id="PF14295"/>
    </source>
</evidence>
<feature type="transmembrane region" description="Helical" evidence="6">
    <location>
        <begin position="1453"/>
        <end position="1474"/>
    </location>
</feature>
<dbReference type="Gene3D" id="3.50.4.10">
    <property type="entry name" value="Hepatocyte Growth Factor"/>
    <property type="match status" value="2"/>
</dbReference>
<gene>
    <name evidence="9" type="ORF">B0A48_13366</name>
</gene>
<evidence type="ECO:0000256" key="7">
    <source>
        <dbReference type="SAM" id="SignalP"/>
    </source>
</evidence>
<keyword evidence="7" id="KW-0732">Signal</keyword>
<dbReference type="GO" id="GO:0016020">
    <property type="term" value="C:membrane"/>
    <property type="evidence" value="ECO:0007669"/>
    <property type="project" value="UniProtKB-SubCell"/>
</dbReference>
<dbReference type="OrthoDB" id="3231000at2759"/>
<feature type="compositionally biased region" description="Polar residues" evidence="5">
    <location>
        <begin position="560"/>
        <end position="575"/>
    </location>
</feature>
<dbReference type="InterPro" id="IPR002523">
    <property type="entry name" value="MgTranspt_CorA/ZnTranspt_ZntB"/>
</dbReference>
<keyword evidence="10" id="KW-1185">Reference proteome</keyword>
<feature type="region of interest" description="Disordered" evidence="5">
    <location>
        <begin position="22"/>
        <end position="202"/>
    </location>
</feature>
<feature type="compositionally biased region" description="Pro residues" evidence="5">
    <location>
        <begin position="604"/>
        <end position="627"/>
    </location>
</feature>
<comment type="subcellular location">
    <subcellularLocation>
        <location evidence="1">Membrane</location>
        <topology evidence="1">Multi-pass membrane protein</topology>
    </subcellularLocation>
</comment>
<sequence length="1512" mass="161403">MARGITAGLLGLSVLLTQASALPSPQWNAPPSNGWNGSPSSPGNGSPPPPGNGAPSPPGNGAPSPPGNGAPAPPGNGAPPPPGNGGTSPPWNGGLSTSSTSVRSSTSTTAVYTTWGGISTSSSKPVNSPTSTVSSATWGGISTSSSKSANAPTSTVSSTTWGGISTSSSSSVSSPTTTSVPSPSSTSVPVPSSTATKTPAPGSCAAVAASGDTYVEPTTGDVYKVQPSYDYQDSDLAPIQVSAYSGCFSACSTYFPCVAFVYLGSDNGGNCYLKSRAQGGNTNPGACAGARISDGTGLRTYINPTTTSASVPATTPAVTAPSTSATAVVAGSCAALAAKGPYYISSTGQNYTLQCGEDHNGGDLQGVPINSFVDCTTVCDKTVGCIAYSYTNNGGSQTCYLKSAITHGGISPGVDYAYKNQSTPQSWTSSSQPWTSTTSQPWISTTSTVSSWTVLPPPYITTTTSSSGSWVTVTSTRTGSSSWVTVTVTSSTSSSPVSTPTNTSSWASTSTTCKPSLSVSVSGTTVTATITTVLPPPPPPPPSTSSQSAVTTKTILTIPWPTTTSKSEWATSWSKGQPVPTFYPDPPGPGPAGPIGGSGGAPSSPSPPRPGPVGGPGSTPPFPPTSGPGPVGGPGDWNDNSPQSGSWSFGQSGPGNSWAGSGSSGGWSSASAEAYDRSDRTKGVNVKRTIVGPPSELPHTRDQLPEGLAAILWVPKQISALPDSTLGQNSKIAPHQPSEDELKALRDPKYAMDLLVNATVAEASRSFGEQDGPLPTLSEEQEMVLNYIRAAPDDVAQADHDRIQSALKAYRDANPGEVRDVIFDPGEGERNLKEHQQKEDAWPGAVVTPEYVKIIAKALKVPSSRAVTEFDRLADEKATEGEREALEIKYVEARAVHDLWHTDPEDFNRLAGEVFKIKRQRAFRDAEAYDPRSEMLSARGIVYVVREDRHDRQQHHIPLSEPSKKYDNKSGDRFETEEKALKAAAEGLKKWSDERKAKAKGRRVIHHKKPDRIRDHSPSFRFDGKPGAPPPPPLAAWFGSPSETTSINDILELCIAERDKPAACVIEAINFHWIARIGHFLDIEPAFFAEYFVNPAGSDPWAETFDQYECKDKPDDHCRSRHIDGVFEVRHLSGQSDPLTALRNTATRPAAERNAWLPVNGYAPSCTMRISYCRVTPLLYLFLVDPELSAAPNTSSRFGKHDGLRPGSGQTYLDLCHDRRRTDLRVAYSTRRGGIFLPQLVTHHEHRLYDIFCSFFYHRWHLNVLFSEHINKHTAIGREFLLHFIATSTWRTNLLTINREIKKVSFRELRQPVLSTNTKLHDLREELDVFTTGFSEIFRGRSGLRREHDKMLQMNNPDRLNNLTESNPLAHLQDTMKDAQELQRFLMDSFQLLISSVSVMDIKDQAAQTKISQAQNDRAARLTQLAFVYVPLSFVTGIFGMNIREINGSPVPAWICVVALIVVAVATGAIFGGYEVWKSFGKKEQPANGQGTVTPSPSTLRLVDVEKGQKQA</sequence>
<feature type="chain" id="PRO_5013048453" description="Apple domain-containing protein" evidence="7">
    <location>
        <begin position="22"/>
        <end position="1512"/>
    </location>
</feature>
<feature type="compositionally biased region" description="Low complexity" evidence="5">
    <location>
        <begin position="152"/>
        <end position="202"/>
    </location>
</feature>
<feature type="compositionally biased region" description="Pro residues" evidence="5">
    <location>
        <begin position="45"/>
        <end position="83"/>
    </location>
</feature>
<feature type="compositionally biased region" description="Pro residues" evidence="5">
    <location>
        <begin position="534"/>
        <end position="543"/>
    </location>
</feature>
<keyword evidence="2 6" id="KW-0812">Transmembrane</keyword>
<dbReference type="InterPro" id="IPR045863">
    <property type="entry name" value="CorA_TM1_TM2"/>
</dbReference>
<dbReference type="EMBL" id="NAJO01000032">
    <property type="protein sequence ID" value="OQO01123.1"/>
    <property type="molecule type" value="Genomic_DNA"/>
</dbReference>
<dbReference type="SUPFAM" id="SSF144083">
    <property type="entry name" value="Magnesium transport protein CorA, transmembrane region"/>
    <property type="match status" value="1"/>
</dbReference>
<dbReference type="STRING" id="1507870.A0A1V8SPQ2"/>
<evidence type="ECO:0000313" key="10">
    <source>
        <dbReference type="Proteomes" id="UP000192596"/>
    </source>
</evidence>
<evidence type="ECO:0000256" key="4">
    <source>
        <dbReference type="ARBA" id="ARBA00023136"/>
    </source>
</evidence>
<dbReference type="InParanoid" id="A0A1V8SPQ2"/>
<proteinExistence type="predicted"/>
<evidence type="ECO:0000256" key="6">
    <source>
        <dbReference type="SAM" id="Phobius"/>
    </source>
</evidence>
<evidence type="ECO:0000256" key="1">
    <source>
        <dbReference type="ARBA" id="ARBA00004141"/>
    </source>
</evidence>
<feature type="compositionally biased region" description="Low complexity" evidence="5">
    <location>
        <begin position="87"/>
        <end position="114"/>
    </location>
</feature>
<feature type="region of interest" description="Disordered" evidence="5">
    <location>
        <begin position="490"/>
        <end position="510"/>
    </location>
</feature>
<keyword evidence="3 6" id="KW-1133">Transmembrane helix</keyword>
<feature type="compositionally biased region" description="Polar residues" evidence="5">
    <location>
        <begin position="116"/>
        <end position="151"/>
    </location>
</feature>
<dbReference type="Pfam" id="PF14295">
    <property type="entry name" value="PAN_4"/>
    <property type="match status" value="2"/>
</dbReference>
<evidence type="ECO:0000256" key="3">
    <source>
        <dbReference type="ARBA" id="ARBA00022989"/>
    </source>
</evidence>
<reference evidence="10" key="1">
    <citation type="submission" date="2017-03" db="EMBL/GenBank/DDBJ databases">
        <title>Genomes of endolithic fungi from Antarctica.</title>
        <authorList>
            <person name="Coleine C."/>
            <person name="Masonjones S."/>
            <person name="Stajich J.E."/>
        </authorList>
    </citation>
    <scope>NUCLEOTIDE SEQUENCE [LARGE SCALE GENOMIC DNA]</scope>
    <source>
        <strain evidence="10">CCFEE 5527</strain>
    </source>
</reference>
<protein>
    <recommendedName>
        <fullName evidence="8">Apple domain-containing protein</fullName>
    </recommendedName>
</protein>